<organism evidence="2 3">
    <name type="scientific">Iocasia fonsfrigidae</name>
    <dbReference type="NCBI Taxonomy" id="2682810"/>
    <lineage>
        <taxon>Bacteria</taxon>
        <taxon>Bacillati</taxon>
        <taxon>Bacillota</taxon>
        <taxon>Clostridia</taxon>
        <taxon>Halanaerobiales</taxon>
        <taxon>Halanaerobiaceae</taxon>
        <taxon>Iocasia</taxon>
    </lineage>
</organism>
<dbReference type="InterPro" id="IPR013096">
    <property type="entry name" value="Cupin_2"/>
</dbReference>
<dbReference type="AlphaFoldDB" id="A0A8A7KGS5"/>
<dbReference type="InterPro" id="IPR011051">
    <property type="entry name" value="RmlC_Cupin_sf"/>
</dbReference>
<dbReference type="SUPFAM" id="SSF51182">
    <property type="entry name" value="RmlC-like cupins"/>
    <property type="match status" value="1"/>
</dbReference>
<dbReference type="Proteomes" id="UP000665020">
    <property type="component" value="Chromosome"/>
</dbReference>
<name>A0A8A7KGS5_9FIRM</name>
<dbReference type="RefSeq" id="WP_230869669.1">
    <property type="nucleotide sequence ID" value="NZ_CP046640.1"/>
</dbReference>
<reference evidence="2" key="1">
    <citation type="submission" date="2019-12" db="EMBL/GenBank/DDBJ databases">
        <authorList>
            <person name="zhang j."/>
            <person name="sun C.M."/>
        </authorList>
    </citation>
    <scope>NUCLEOTIDE SEQUENCE</scope>
    <source>
        <strain evidence="2">NS-1</strain>
    </source>
</reference>
<sequence>MKEIFPDPIQKLPEADIPLDGIKAYLSQGKDHQILFMKFEKDVELPEHSHQSQWGIVLEGKIELVIDGERNIFEKGDRYFIPAGVKHHGKIFAGYTDITYFHQKDRYKVKSRC</sequence>
<dbReference type="InterPro" id="IPR014710">
    <property type="entry name" value="RmlC-like_jellyroll"/>
</dbReference>
<dbReference type="Gene3D" id="2.60.120.10">
    <property type="entry name" value="Jelly Rolls"/>
    <property type="match status" value="1"/>
</dbReference>
<dbReference type="KEGG" id="ifn:GM661_08920"/>
<evidence type="ECO:0000313" key="2">
    <source>
        <dbReference type="EMBL" id="QTL98087.1"/>
    </source>
</evidence>
<dbReference type="Pfam" id="PF07883">
    <property type="entry name" value="Cupin_2"/>
    <property type="match status" value="1"/>
</dbReference>
<evidence type="ECO:0000313" key="3">
    <source>
        <dbReference type="Proteomes" id="UP000665020"/>
    </source>
</evidence>
<feature type="domain" description="Cupin type-2" evidence="1">
    <location>
        <begin position="37"/>
        <end position="88"/>
    </location>
</feature>
<proteinExistence type="predicted"/>
<gene>
    <name evidence="2" type="ORF">GM661_08920</name>
</gene>
<accession>A0A8A7KGS5</accession>
<evidence type="ECO:0000259" key="1">
    <source>
        <dbReference type="Pfam" id="PF07883"/>
    </source>
</evidence>
<keyword evidence="3" id="KW-1185">Reference proteome</keyword>
<protein>
    <submittedName>
        <fullName evidence="2">Cupin domain-containing protein</fullName>
    </submittedName>
</protein>
<dbReference type="EMBL" id="CP046640">
    <property type="protein sequence ID" value="QTL98087.1"/>
    <property type="molecule type" value="Genomic_DNA"/>
</dbReference>